<dbReference type="RefSeq" id="WP_189226330.1">
    <property type="nucleotide sequence ID" value="NZ_BMRG01000015.1"/>
</dbReference>
<keyword evidence="7" id="KW-1185">Reference proteome</keyword>
<dbReference type="GO" id="GO:0000160">
    <property type="term" value="P:phosphorelay signal transduction system"/>
    <property type="evidence" value="ECO:0007669"/>
    <property type="project" value="InterPro"/>
</dbReference>
<keyword evidence="2 4" id="KW-0238">DNA-binding</keyword>
<dbReference type="SMART" id="SM00862">
    <property type="entry name" value="Trans_reg_C"/>
    <property type="match status" value="1"/>
</dbReference>
<proteinExistence type="inferred from homology"/>
<evidence type="ECO:0000256" key="2">
    <source>
        <dbReference type="ARBA" id="ARBA00023125"/>
    </source>
</evidence>
<dbReference type="SUPFAM" id="SSF46894">
    <property type="entry name" value="C-terminal effector domain of the bipartite response regulators"/>
    <property type="match status" value="1"/>
</dbReference>
<accession>A0A918EFN7</accession>
<evidence type="ECO:0000256" key="1">
    <source>
        <dbReference type="ARBA" id="ARBA00005820"/>
    </source>
</evidence>
<dbReference type="InterPro" id="IPR011990">
    <property type="entry name" value="TPR-like_helical_dom_sf"/>
</dbReference>
<feature type="repeat" description="TPR" evidence="3">
    <location>
        <begin position="783"/>
        <end position="816"/>
    </location>
</feature>
<reference evidence="6" key="1">
    <citation type="journal article" date="2014" name="Int. J. Syst. Evol. Microbiol.">
        <title>Complete genome sequence of Corynebacterium casei LMG S-19264T (=DSM 44701T), isolated from a smear-ripened cheese.</title>
        <authorList>
            <consortium name="US DOE Joint Genome Institute (JGI-PGF)"/>
            <person name="Walter F."/>
            <person name="Albersmeier A."/>
            <person name="Kalinowski J."/>
            <person name="Ruckert C."/>
        </authorList>
    </citation>
    <scope>NUCLEOTIDE SEQUENCE</scope>
    <source>
        <strain evidence="6">JCM 3313</strain>
    </source>
</reference>
<dbReference type="GO" id="GO:0043531">
    <property type="term" value="F:ADP binding"/>
    <property type="evidence" value="ECO:0007669"/>
    <property type="project" value="InterPro"/>
</dbReference>
<dbReference type="SUPFAM" id="SSF48452">
    <property type="entry name" value="TPR-like"/>
    <property type="match status" value="3"/>
</dbReference>
<dbReference type="Pfam" id="PF13424">
    <property type="entry name" value="TPR_12"/>
    <property type="match status" value="2"/>
</dbReference>
<dbReference type="InterPro" id="IPR036388">
    <property type="entry name" value="WH-like_DNA-bd_sf"/>
</dbReference>
<evidence type="ECO:0000256" key="4">
    <source>
        <dbReference type="PROSITE-ProRule" id="PRU01091"/>
    </source>
</evidence>
<comment type="similarity">
    <text evidence="1">Belongs to the AfsR/DnrI/RedD regulatory family.</text>
</comment>
<dbReference type="Gene3D" id="1.25.40.10">
    <property type="entry name" value="Tetratricopeptide repeat domain"/>
    <property type="match status" value="3"/>
</dbReference>
<dbReference type="SUPFAM" id="SSF52540">
    <property type="entry name" value="P-loop containing nucleoside triphosphate hydrolases"/>
    <property type="match status" value="1"/>
</dbReference>
<organism evidence="6 7">
    <name type="scientific">Saccharothrix coeruleofusca</name>
    <dbReference type="NCBI Taxonomy" id="33919"/>
    <lineage>
        <taxon>Bacteria</taxon>
        <taxon>Bacillati</taxon>
        <taxon>Actinomycetota</taxon>
        <taxon>Actinomycetes</taxon>
        <taxon>Pseudonocardiales</taxon>
        <taxon>Pseudonocardiaceae</taxon>
        <taxon>Saccharothrix</taxon>
    </lineage>
</organism>
<dbReference type="Gene3D" id="1.10.10.10">
    <property type="entry name" value="Winged helix-like DNA-binding domain superfamily/Winged helix DNA-binding domain"/>
    <property type="match status" value="1"/>
</dbReference>
<dbReference type="PROSITE" id="PS50005">
    <property type="entry name" value="TPR"/>
    <property type="match status" value="3"/>
</dbReference>
<dbReference type="PANTHER" id="PTHR47691:SF3">
    <property type="entry name" value="HTH-TYPE TRANSCRIPTIONAL REGULATOR RV0890C-RELATED"/>
    <property type="match status" value="1"/>
</dbReference>
<dbReference type="Proteomes" id="UP000639606">
    <property type="component" value="Unassembled WGS sequence"/>
</dbReference>
<dbReference type="SMART" id="SM01043">
    <property type="entry name" value="BTAD"/>
    <property type="match status" value="1"/>
</dbReference>
<dbReference type="PROSITE" id="PS51755">
    <property type="entry name" value="OMPR_PHOB"/>
    <property type="match status" value="1"/>
</dbReference>
<evidence type="ECO:0000256" key="3">
    <source>
        <dbReference type="PROSITE-ProRule" id="PRU00339"/>
    </source>
</evidence>
<dbReference type="SMART" id="SM00028">
    <property type="entry name" value="TPR"/>
    <property type="match status" value="6"/>
</dbReference>
<dbReference type="PANTHER" id="PTHR47691">
    <property type="entry name" value="REGULATOR-RELATED"/>
    <property type="match status" value="1"/>
</dbReference>
<dbReference type="EMBL" id="BMRG01000015">
    <property type="protein sequence ID" value="GGP75384.1"/>
    <property type="molecule type" value="Genomic_DNA"/>
</dbReference>
<evidence type="ECO:0000259" key="5">
    <source>
        <dbReference type="PROSITE" id="PS51755"/>
    </source>
</evidence>
<dbReference type="CDD" id="cd15831">
    <property type="entry name" value="BTAD"/>
    <property type="match status" value="1"/>
</dbReference>
<dbReference type="GO" id="GO:0006355">
    <property type="term" value="P:regulation of DNA-templated transcription"/>
    <property type="evidence" value="ECO:0007669"/>
    <property type="project" value="InterPro"/>
</dbReference>
<dbReference type="InterPro" id="IPR027417">
    <property type="entry name" value="P-loop_NTPase"/>
</dbReference>
<feature type="repeat" description="TPR" evidence="3">
    <location>
        <begin position="823"/>
        <end position="856"/>
    </location>
</feature>
<dbReference type="InterPro" id="IPR001867">
    <property type="entry name" value="OmpR/PhoB-type_DNA-bd"/>
</dbReference>
<gene>
    <name evidence="6" type="ORF">GCM10010185_56310</name>
</gene>
<evidence type="ECO:0000313" key="6">
    <source>
        <dbReference type="EMBL" id="GGP75384.1"/>
    </source>
</evidence>
<dbReference type="Pfam" id="PF03704">
    <property type="entry name" value="BTAD"/>
    <property type="match status" value="1"/>
</dbReference>
<dbReference type="PRINTS" id="PR00364">
    <property type="entry name" value="DISEASERSIST"/>
</dbReference>
<keyword evidence="3" id="KW-0802">TPR repeat</keyword>
<evidence type="ECO:0000313" key="7">
    <source>
        <dbReference type="Proteomes" id="UP000639606"/>
    </source>
</evidence>
<protein>
    <submittedName>
        <fullName evidence="6">SARP family transcriptional regulator</fullName>
    </submittedName>
</protein>
<dbReference type="GO" id="GO:0003677">
    <property type="term" value="F:DNA binding"/>
    <property type="evidence" value="ECO:0007669"/>
    <property type="project" value="UniProtKB-UniRule"/>
</dbReference>
<dbReference type="InterPro" id="IPR019734">
    <property type="entry name" value="TPR_rpt"/>
</dbReference>
<dbReference type="AlphaFoldDB" id="A0A918EFN7"/>
<dbReference type="Pfam" id="PF00486">
    <property type="entry name" value="Trans_reg_C"/>
    <property type="match status" value="1"/>
</dbReference>
<feature type="domain" description="OmpR/PhoB-type" evidence="5">
    <location>
        <begin position="1"/>
        <end position="92"/>
    </location>
</feature>
<comment type="caution">
    <text evidence="6">The sequence shown here is derived from an EMBL/GenBank/DDBJ whole genome shotgun (WGS) entry which is preliminary data.</text>
</comment>
<reference evidence="6" key="2">
    <citation type="submission" date="2020-09" db="EMBL/GenBank/DDBJ databases">
        <authorList>
            <person name="Sun Q."/>
            <person name="Ohkuma M."/>
        </authorList>
    </citation>
    <scope>NUCLEOTIDE SEQUENCE</scope>
    <source>
        <strain evidence="6">JCM 3313</strain>
    </source>
</reference>
<feature type="DNA-binding region" description="OmpR/PhoB-type" evidence="4">
    <location>
        <begin position="1"/>
        <end position="92"/>
    </location>
</feature>
<feature type="repeat" description="TPR" evidence="3">
    <location>
        <begin position="743"/>
        <end position="776"/>
    </location>
</feature>
<dbReference type="InterPro" id="IPR016032">
    <property type="entry name" value="Sig_transdc_resp-reg_C-effctor"/>
</dbReference>
<dbReference type="InterPro" id="IPR005158">
    <property type="entry name" value="BTAD"/>
</dbReference>
<sequence length="992" mass="108261">MAVDIRLLGHVRARVGGREVDLGAAQQRCVLVALAVDAREPVSADQLVHRVWGDRVPLRAKETLRTYLTRLRKALGDEVGIVRRAGGYVLEVDPAAVDLHRFRGLVERARAAGGQADELYGQALELWRGEPFSGLDTRWVNEVRAALEREHWAALLDHTDALLRRGRHAELVPDLVARAAAHPLDERVAGQLVLALYRSGRQAEALEHYRRVRDELAEQLGVDPGPELQDMHRRILGADRALAVREPSPATAKPHQLPSAVRHFVGRAGELEALTAWAEDAARHDDAVSIACVTGIPGVGKTSLAVSWARRNRDRFPDGQLYADLRGFDPAGAPLSPEEAIRGFLDAFGVPAHAVPAEPGARAALYRSLLEGKRMLLVLDNARDTDQVRALLPHDAGCPVLVTSRRQLSGLVAREHAHHIRLDALDAAEARDLLATFVGWGRVAAEAEAVEQITRRCAHLPLALCIAGARASAEPGLPLATLVADLNAERRLLSALSTSDSADTDLRSVFSWSYRACPSPGSARLFRRLADHPGPDIAIATAAALAGVGEDEARAALTELAEANLVQHHRPGRYQQHDLLRAYADEVARAADDEVERRAATTRCLDHYLAKAASAMALVDPRGSGASEFPDRAAAVAWLDAEYHNLLASAAHAAAHGWYEHAWRLPCALQYFFDIRGRVDDWLRTHGAALEAARELADERAEAEVRKGLTIVCWLTSRLDEALEHSGRALTLYRRSGDRSGEAELLNLRGLIEERVGRYHDALRHFGQALALRQGTGQHRGEAVALQNLGNVLDVLGRLEEALDHYQRALVRFRESGERRAEAIVLINVGIVRKRLGRLDDAVAAFQEALVLTEEGDHWVTGNALTGLGTALGALGRREEAVEHHREALRLIRAVGDRAAESAVLNNLGVVHLAEGDAARALSLHREALALAVRARHRHEEARAHDGIASAVADRDPATARHHWTRAIAVYDEIGAPVEERIRRALASLPAP</sequence>
<name>A0A918EFN7_9PSEU</name>